<dbReference type="Proteomes" id="UP000292884">
    <property type="component" value="Unassembled WGS sequence"/>
</dbReference>
<evidence type="ECO:0000313" key="3">
    <source>
        <dbReference type="Proteomes" id="UP000292884"/>
    </source>
</evidence>
<name>A0A4R0MR67_9SPHI</name>
<keyword evidence="1" id="KW-0812">Transmembrane</keyword>
<reference evidence="2 3" key="1">
    <citation type="submission" date="2019-02" db="EMBL/GenBank/DDBJ databases">
        <title>Pedobacter sp. RP-1-13 sp. nov., isolated from Arctic soil.</title>
        <authorList>
            <person name="Dahal R.H."/>
        </authorList>
    </citation>
    <scope>NUCLEOTIDE SEQUENCE [LARGE SCALE GENOMIC DNA]</scope>
    <source>
        <strain evidence="2 3">RP-1-13</strain>
    </source>
</reference>
<dbReference type="OrthoDB" id="770033at2"/>
<dbReference type="AlphaFoldDB" id="A0A4R0MR67"/>
<comment type="caution">
    <text evidence="2">The sequence shown here is derived from an EMBL/GenBank/DDBJ whole genome shotgun (WGS) entry which is preliminary data.</text>
</comment>
<sequence>MIFIIIFLVAIVIGTTIGVYYITKWFGYPKAAKYVTMIFVSCLLYLVDMAVFEDRLFSKGDAKALVGDTKKVFKKRTGLSISDSISNIDVNDNYELLEGEFSIVFKTTESQIKSWLNGKPPWNNIKWHKGQIPHKLGASVKFNFADGVGLGIYDNGESIYLGDKDLVKLLNDTTNYYSYVEDCCSDEKGLRFHDGRLLILQPRTRMIYYSVWDF</sequence>
<protein>
    <submittedName>
        <fullName evidence="2">Uncharacterized protein</fullName>
    </submittedName>
</protein>
<organism evidence="2 3">
    <name type="scientific">Pedobacter frigiditerrae</name>
    <dbReference type="NCBI Taxonomy" id="2530452"/>
    <lineage>
        <taxon>Bacteria</taxon>
        <taxon>Pseudomonadati</taxon>
        <taxon>Bacteroidota</taxon>
        <taxon>Sphingobacteriia</taxon>
        <taxon>Sphingobacteriales</taxon>
        <taxon>Sphingobacteriaceae</taxon>
        <taxon>Pedobacter</taxon>
    </lineage>
</organism>
<proteinExistence type="predicted"/>
<keyword evidence="1" id="KW-0472">Membrane</keyword>
<keyword evidence="1" id="KW-1133">Transmembrane helix</keyword>
<accession>A0A4R0MR67</accession>
<keyword evidence="3" id="KW-1185">Reference proteome</keyword>
<dbReference type="EMBL" id="SJSK01000004">
    <property type="protein sequence ID" value="TCC89193.1"/>
    <property type="molecule type" value="Genomic_DNA"/>
</dbReference>
<gene>
    <name evidence="2" type="ORF">EZ428_15945</name>
</gene>
<evidence type="ECO:0000256" key="1">
    <source>
        <dbReference type="SAM" id="Phobius"/>
    </source>
</evidence>
<dbReference type="RefSeq" id="WP_131554180.1">
    <property type="nucleotide sequence ID" value="NZ_SJSK01000004.1"/>
</dbReference>
<feature type="transmembrane region" description="Helical" evidence="1">
    <location>
        <begin position="34"/>
        <end position="52"/>
    </location>
</feature>
<evidence type="ECO:0000313" key="2">
    <source>
        <dbReference type="EMBL" id="TCC89193.1"/>
    </source>
</evidence>